<name>A0A644Y8V2_9ZZZZ</name>
<feature type="region of interest" description="Disordered" evidence="1">
    <location>
        <begin position="1"/>
        <end position="42"/>
    </location>
</feature>
<gene>
    <name evidence="2" type="ORF">SDC9_69465</name>
</gene>
<organism evidence="2">
    <name type="scientific">bioreactor metagenome</name>
    <dbReference type="NCBI Taxonomy" id="1076179"/>
    <lineage>
        <taxon>unclassified sequences</taxon>
        <taxon>metagenomes</taxon>
        <taxon>ecological metagenomes</taxon>
    </lineage>
</organism>
<comment type="caution">
    <text evidence="2">The sequence shown here is derived from an EMBL/GenBank/DDBJ whole genome shotgun (WGS) entry which is preliminary data.</text>
</comment>
<sequence>MRGTEEVRRQAGVGGGGLLADDQRIGIGPRQDLGQPHLGLAVGDGDQVTRPLLRDLVAPQSSEPGSDHLIGDLLDDVEDLVGGELTGCRHVPHCVTRHVRPGQGPAARPGSTLPVEVVLGDEVDQPLDLAQQPGVEIVPVAHPGQDELPGRGDVRLVGVRPAHRRADPVLPVGAAWDPGPFLQSQPGRFHRLPDVDVAMAGDQHVVAPGAGRDLLDDA</sequence>
<evidence type="ECO:0000313" key="2">
    <source>
        <dbReference type="EMBL" id="MPM23003.1"/>
    </source>
</evidence>
<proteinExistence type="predicted"/>
<reference evidence="2" key="1">
    <citation type="submission" date="2019-08" db="EMBL/GenBank/DDBJ databases">
        <authorList>
            <person name="Kucharzyk K."/>
            <person name="Murdoch R.W."/>
            <person name="Higgins S."/>
            <person name="Loffler F."/>
        </authorList>
    </citation>
    <scope>NUCLEOTIDE SEQUENCE</scope>
</reference>
<protein>
    <submittedName>
        <fullName evidence="2">Uncharacterized protein</fullName>
    </submittedName>
</protein>
<dbReference type="AlphaFoldDB" id="A0A644Y8V2"/>
<accession>A0A644Y8V2</accession>
<evidence type="ECO:0000256" key="1">
    <source>
        <dbReference type="SAM" id="MobiDB-lite"/>
    </source>
</evidence>
<dbReference type="EMBL" id="VSSQ01003934">
    <property type="protein sequence ID" value="MPM23003.1"/>
    <property type="molecule type" value="Genomic_DNA"/>
</dbReference>